<comment type="similarity">
    <text evidence="11">Belongs to the peptidase M48 family.</text>
</comment>
<keyword evidence="7 11" id="KW-0862">Zinc</keyword>
<name>A0ABP9HW31_9ACTN</name>
<dbReference type="PANTHER" id="PTHR43221:SF1">
    <property type="entry name" value="PROTEASE HTPX"/>
    <property type="match status" value="1"/>
</dbReference>
<dbReference type="InterPro" id="IPR001915">
    <property type="entry name" value="Peptidase_M48"/>
</dbReference>
<evidence type="ECO:0000256" key="11">
    <source>
        <dbReference type="RuleBase" id="RU003983"/>
    </source>
</evidence>
<keyword evidence="10 12" id="KW-0472">Membrane</keyword>
<evidence type="ECO:0000256" key="4">
    <source>
        <dbReference type="ARBA" id="ARBA00022692"/>
    </source>
</evidence>
<keyword evidence="2" id="KW-1003">Cell membrane</keyword>
<evidence type="ECO:0000313" key="14">
    <source>
        <dbReference type="EMBL" id="GAA4979418.1"/>
    </source>
</evidence>
<keyword evidence="9 11" id="KW-0482">Metalloprotease</keyword>
<dbReference type="PANTHER" id="PTHR43221">
    <property type="entry name" value="PROTEASE HTPX"/>
    <property type="match status" value="1"/>
</dbReference>
<keyword evidence="8 12" id="KW-1133">Transmembrane helix</keyword>
<dbReference type="Proteomes" id="UP001500466">
    <property type="component" value="Unassembled WGS sequence"/>
</dbReference>
<dbReference type="CDD" id="cd07328">
    <property type="entry name" value="M48_Ste24p_like"/>
    <property type="match status" value="1"/>
</dbReference>
<evidence type="ECO:0000256" key="1">
    <source>
        <dbReference type="ARBA" id="ARBA00004651"/>
    </source>
</evidence>
<evidence type="ECO:0000256" key="12">
    <source>
        <dbReference type="SAM" id="Phobius"/>
    </source>
</evidence>
<comment type="caution">
    <text evidence="14">The sequence shown here is derived from an EMBL/GenBank/DDBJ whole genome shotgun (WGS) entry which is preliminary data.</text>
</comment>
<protein>
    <recommendedName>
        <fullName evidence="13">Peptidase M48 domain-containing protein</fullName>
    </recommendedName>
</protein>
<dbReference type="EMBL" id="BAABHS010000021">
    <property type="protein sequence ID" value="GAA4979418.1"/>
    <property type="molecule type" value="Genomic_DNA"/>
</dbReference>
<evidence type="ECO:0000256" key="10">
    <source>
        <dbReference type="ARBA" id="ARBA00023136"/>
    </source>
</evidence>
<feature type="domain" description="Peptidase M48" evidence="13">
    <location>
        <begin position="82"/>
        <end position="306"/>
    </location>
</feature>
<dbReference type="Gene3D" id="3.30.2010.10">
    <property type="entry name" value="Metalloproteases ('zincins'), catalytic domain"/>
    <property type="match status" value="1"/>
</dbReference>
<evidence type="ECO:0000256" key="7">
    <source>
        <dbReference type="ARBA" id="ARBA00022833"/>
    </source>
</evidence>
<evidence type="ECO:0000256" key="8">
    <source>
        <dbReference type="ARBA" id="ARBA00022989"/>
    </source>
</evidence>
<dbReference type="InterPro" id="IPR050083">
    <property type="entry name" value="HtpX_protease"/>
</dbReference>
<evidence type="ECO:0000256" key="9">
    <source>
        <dbReference type="ARBA" id="ARBA00023049"/>
    </source>
</evidence>
<comment type="cofactor">
    <cofactor evidence="11">
        <name>Zn(2+)</name>
        <dbReference type="ChEBI" id="CHEBI:29105"/>
    </cofactor>
    <text evidence="11">Binds 1 zinc ion per subunit.</text>
</comment>
<keyword evidence="3 11" id="KW-0645">Protease</keyword>
<keyword evidence="15" id="KW-1185">Reference proteome</keyword>
<feature type="transmembrane region" description="Helical" evidence="12">
    <location>
        <begin position="41"/>
        <end position="62"/>
    </location>
</feature>
<evidence type="ECO:0000256" key="6">
    <source>
        <dbReference type="ARBA" id="ARBA00022801"/>
    </source>
</evidence>
<evidence type="ECO:0000256" key="3">
    <source>
        <dbReference type="ARBA" id="ARBA00022670"/>
    </source>
</evidence>
<proteinExistence type="inferred from homology"/>
<accession>A0ABP9HW31</accession>
<reference evidence="15" key="1">
    <citation type="journal article" date="2019" name="Int. J. Syst. Evol. Microbiol.">
        <title>The Global Catalogue of Microorganisms (GCM) 10K type strain sequencing project: providing services to taxonomists for standard genome sequencing and annotation.</title>
        <authorList>
            <consortium name="The Broad Institute Genomics Platform"/>
            <consortium name="The Broad Institute Genome Sequencing Center for Infectious Disease"/>
            <person name="Wu L."/>
            <person name="Ma J."/>
        </authorList>
    </citation>
    <scope>NUCLEOTIDE SEQUENCE [LARGE SCALE GENOMIC DNA]</scope>
    <source>
        <strain evidence="15">JCM 17986</strain>
    </source>
</reference>
<keyword evidence="4 12" id="KW-0812">Transmembrane</keyword>
<sequence length="370" mass="39745">MNAVLRASLAFVLLAVLYLALVGAAAAVAYAGSRMVLAGGAWAWGGGAVFAFLTALGIAVLVRFARPTFYARPTSLRVTRAEQPELWKLVEEAAEALRTRAPDDVRLLPDANAAAHEDTRFFGLASGRRTLYVGTPLLLALTRGHLLAVLVHEMGHYAGGHTRLGTLTTRWRTAMTRRFEGRRATARLWVPLDAYAKLTLRLTLAFDRRQEYEADAAAARAVGKHETIAALGEVQAVAAVWDTFLERLRAALDIGHAPKDVYAGFTRLLAEPGTRAMLDTLRATPPEPVRGPYDSHPPLADRLAALALLPDTGATPPAADTPARDLLADPAATLRAGQEALLAGHRDDKPRLDWDVLDRVVARAGTAAPA</sequence>
<evidence type="ECO:0000256" key="2">
    <source>
        <dbReference type="ARBA" id="ARBA00022475"/>
    </source>
</evidence>
<evidence type="ECO:0000313" key="15">
    <source>
        <dbReference type="Proteomes" id="UP001500466"/>
    </source>
</evidence>
<comment type="subcellular location">
    <subcellularLocation>
        <location evidence="1">Cell membrane</location>
        <topology evidence="1">Multi-pass membrane protein</topology>
    </subcellularLocation>
</comment>
<evidence type="ECO:0000259" key="13">
    <source>
        <dbReference type="Pfam" id="PF01435"/>
    </source>
</evidence>
<dbReference type="Pfam" id="PF01435">
    <property type="entry name" value="Peptidase_M48"/>
    <property type="match status" value="1"/>
</dbReference>
<evidence type="ECO:0000256" key="5">
    <source>
        <dbReference type="ARBA" id="ARBA00022723"/>
    </source>
</evidence>
<keyword evidence="6 11" id="KW-0378">Hydrolase</keyword>
<dbReference type="RefSeq" id="WP_345678381.1">
    <property type="nucleotide sequence ID" value="NZ_BAABHS010000021.1"/>
</dbReference>
<gene>
    <name evidence="14" type="ORF">GCM10023205_55010</name>
</gene>
<keyword evidence="5" id="KW-0479">Metal-binding</keyword>
<organism evidence="14 15">
    <name type="scientific">Yinghuangia aomiensis</name>
    <dbReference type="NCBI Taxonomy" id="676205"/>
    <lineage>
        <taxon>Bacteria</taxon>
        <taxon>Bacillati</taxon>
        <taxon>Actinomycetota</taxon>
        <taxon>Actinomycetes</taxon>
        <taxon>Kitasatosporales</taxon>
        <taxon>Streptomycetaceae</taxon>
        <taxon>Yinghuangia</taxon>
    </lineage>
</organism>